<dbReference type="RefSeq" id="WP_190406747.1">
    <property type="nucleotide sequence ID" value="NZ_JACJRF010000011.1"/>
</dbReference>
<dbReference type="PANTHER" id="PTHR34295:SF1">
    <property type="entry name" value="BIOTIN TRANSPORTER BIOY"/>
    <property type="match status" value="1"/>
</dbReference>
<keyword evidence="2" id="KW-0813">Transport</keyword>
<feature type="transmembrane region" description="Helical" evidence="3">
    <location>
        <begin position="126"/>
        <end position="147"/>
    </location>
</feature>
<sequence length="196" mass="21178">MIAASNQLLWSMIGLLLTMGGTFLEAYGITLPGNWSQQGIQTFSLGVSYQVGAVLLVGCLGGKNAGALSQIAYLVMGLTLHPVFSDGGGNIGYVKASQFGYLLGFIPGAWICGFFAFQARPKIETLTFSCICGLLSVHLCGITYLMIRSFFHWQGTEGLSLIQTILIYSWWAIPGQLAVVCAVSVVAYVLRHLMFY</sequence>
<keyword evidence="3" id="KW-0812">Transmembrane</keyword>
<evidence type="ECO:0000256" key="1">
    <source>
        <dbReference type="ARBA" id="ARBA00010692"/>
    </source>
</evidence>
<comment type="subcellular location">
    <subcellularLocation>
        <location evidence="2">Cell membrane</location>
        <topology evidence="2">Multi-pass membrane protein</topology>
    </subcellularLocation>
</comment>
<comment type="similarity">
    <text evidence="1 2">Belongs to the BioY family.</text>
</comment>
<keyword evidence="5" id="KW-1185">Reference proteome</keyword>
<feature type="transmembrane region" description="Helical" evidence="3">
    <location>
        <begin position="42"/>
        <end position="60"/>
    </location>
</feature>
<evidence type="ECO:0000313" key="4">
    <source>
        <dbReference type="EMBL" id="MBD2344291.1"/>
    </source>
</evidence>
<dbReference type="Proteomes" id="UP000607281">
    <property type="component" value="Unassembled WGS sequence"/>
</dbReference>
<evidence type="ECO:0000313" key="5">
    <source>
        <dbReference type="Proteomes" id="UP000607281"/>
    </source>
</evidence>
<name>A0ABR8CND1_9NOST</name>
<dbReference type="InterPro" id="IPR003784">
    <property type="entry name" value="BioY"/>
</dbReference>
<accession>A0ABR8CND1</accession>
<keyword evidence="3" id="KW-1133">Transmembrane helix</keyword>
<dbReference type="PIRSF" id="PIRSF016661">
    <property type="entry name" value="BioY"/>
    <property type="match status" value="1"/>
</dbReference>
<dbReference type="Gene3D" id="1.10.1760.20">
    <property type="match status" value="1"/>
</dbReference>
<reference evidence="4 5" key="1">
    <citation type="journal article" date="2020" name="ISME J.">
        <title>Comparative genomics reveals insights into cyanobacterial evolution and habitat adaptation.</title>
        <authorList>
            <person name="Chen M.Y."/>
            <person name="Teng W.K."/>
            <person name="Zhao L."/>
            <person name="Hu C.X."/>
            <person name="Zhou Y.K."/>
            <person name="Han B.P."/>
            <person name="Song L.R."/>
            <person name="Shu W.S."/>
        </authorList>
    </citation>
    <scope>NUCLEOTIDE SEQUENCE [LARGE SCALE GENOMIC DNA]</scope>
    <source>
        <strain evidence="4 5">FACHB-260</strain>
    </source>
</reference>
<dbReference type="PANTHER" id="PTHR34295">
    <property type="entry name" value="BIOTIN TRANSPORTER BIOY"/>
    <property type="match status" value="1"/>
</dbReference>
<evidence type="ECO:0000256" key="2">
    <source>
        <dbReference type="PIRNR" id="PIRNR016661"/>
    </source>
</evidence>
<comment type="caution">
    <text evidence="4">The sequence shown here is derived from an EMBL/GenBank/DDBJ whole genome shotgun (WGS) entry which is preliminary data.</text>
</comment>
<feature type="transmembrane region" description="Helical" evidence="3">
    <location>
        <begin position="167"/>
        <end position="190"/>
    </location>
</feature>
<keyword evidence="2 3" id="KW-0472">Membrane</keyword>
<dbReference type="Pfam" id="PF02632">
    <property type="entry name" value="BioY"/>
    <property type="match status" value="1"/>
</dbReference>
<proteinExistence type="inferred from homology"/>
<feature type="transmembrane region" description="Helical" evidence="3">
    <location>
        <begin position="99"/>
        <end position="119"/>
    </location>
</feature>
<feature type="transmembrane region" description="Helical" evidence="3">
    <location>
        <begin position="67"/>
        <end position="84"/>
    </location>
</feature>
<organism evidence="4 5">
    <name type="scientific">Anabaena subtropica FACHB-260</name>
    <dbReference type="NCBI Taxonomy" id="2692884"/>
    <lineage>
        <taxon>Bacteria</taxon>
        <taxon>Bacillati</taxon>
        <taxon>Cyanobacteriota</taxon>
        <taxon>Cyanophyceae</taxon>
        <taxon>Nostocales</taxon>
        <taxon>Nostocaceae</taxon>
        <taxon>Anabaena</taxon>
    </lineage>
</organism>
<evidence type="ECO:0000256" key="3">
    <source>
        <dbReference type="SAM" id="Phobius"/>
    </source>
</evidence>
<dbReference type="EMBL" id="JACJRF010000011">
    <property type="protein sequence ID" value="MBD2344291.1"/>
    <property type="molecule type" value="Genomic_DNA"/>
</dbReference>
<protein>
    <recommendedName>
        <fullName evidence="2">Biotin transporter</fullName>
    </recommendedName>
</protein>
<gene>
    <name evidence="4" type="ORF">H6G18_09030</name>
</gene>
<keyword evidence="2" id="KW-1003">Cell membrane</keyword>